<dbReference type="Pfam" id="PF07983">
    <property type="entry name" value="X8"/>
    <property type="match status" value="1"/>
</dbReference>
<evidence type="ECO:0000256" key="3">
    <source>
        <dbReference type="ARBA" id="ARBA00022622"/>
    </source>
</evidence>
<keyword evidence="6" id="KW-1015">Disulfide bond</keyword>
<reference evidence="11" key="2">
    <citation type="submission" date="2023-04" db="EMBL/GenBank/DDBJ databases">
        <authorList>
            <person name="Bruccoleri R.E."/>
            <person name="Oakeley E.J."/>
            <person name="Faust A.-M."/>
            <person name="Dessus-Babus S."/>
            <person name="Altorfer M."/>
            <person name="Burckhardt D."/>
            <person name="Oertli M."/>
            <person name="Naumann U."/>
            <person name="Petersen F."/>
            <person name="Wong J."/>
        </authorList>
    </citation>
    <scope>NUCLEOTIDE SEQUENCE</scope>
    <source>
        <strain evidence="11">GSM-AAB239-AS_SAM_17_03QT</strain>
        <tissue evidence="11">Leaf</tissue>
    </source>
</reference>
<feature type="signal peptide" evidence="9">
    <location>
        <begin position="1"/>
        <end position="27"/>
    </location>
</feature>
<dbReference type="SMART" id="SM00768">
    <property type="entry name" value="X8"/>
    <property type="match status" value="1"/>
</dbReference>
<gene>
    <name evidence="11" type="ORF">M6B38_307640</name>
</gene>
<dbReference type="PANTHER" id="PTHR31044:SF47">
    <property type="entry name" value="CARBOHYDRATE-BINDING X8 DOMAIN SUPERFAMILY PROTEIN"/>
    <property type="match status" value="1"/>
</dbReference>
<protein>
    <submittedName>
        <fullName evidence="11">PLASMODESMATA CALLOSE-BINDING PROTEIN 2-like</fullName>
    </submittedName>
</protein>
<accession>A0AAX6HJP1</accession>
<feature type="compositionally biased region" description="Gly residues" evidence="8">
    <location>
        <begin position="169"/>
        <end position="198"/>
    </location>
</feature>
<proteinExistence type="predicted"/>
<dbReference type="FunFam" id="1.20.58.1040:FF:000001">
    <property type="entry name" value="Glucan endo-1,3-beta-glucosidase 4"/>
    <property type="match status" value="1"/>
</dbReference>
<dbReference type="GO" id="GO:0009506">
    <property type="term" value="C:plasmodesma"/>
    <property type="evidence" value="ECO:0007669"/>
    <property type="project" value="UniProtKB-ARBA"/>
</dbReference>
<evidence type="ECO:0000256" key="8">
    <source>
        <dbReference type="SAM" id="MobiDB-lite"/>
    </source>
</evidence>
<evidence type="ECO:0000256" key="1">
    <source>
        <dbReference type="ARBA" id="ARBA00004609"/>
    </source>
</evidence>
<reference evidence="11" key="1">
    <citation type="journal article" date="2023" name="GigaByte">
        <title>Genome assembly of the bearded iris, Iris pallida Lam.</title>
        <authorList>
            <person name="Bruccoleri R.E."/>
            <person name="Oakeley E.J."/>
            <person name="Faust A.M.E."/>
            <person name="Altorfer M."/>
            <person name="Dessus-Babus S."/>
            <person name="Burckhardt D."/>
            <person name="Oertli M."/>
            <person name="Naumann U."/>
            <person name="Petersen F."/>
            <person name="Wong J."/>
        </authorList>
    </citation>
    <scope>NUCLEOTIDE SEQUENCE</scope>
    <source>
        <strain evidence="11">GSM-AAB239-AS_SAM_17_03QT</strain>
    </source>
</reference>
<dbReference type="Gene3D" id="1.20.58.1040">
    <property type="match status" value="1"/>
</dbReference>
<name>A0AAX6HJP1_IRIPA</name>
<dbReference type="AlphaFoldDB" id="A0AAX6HJP1"/>
<comment type="caution">
    <text evidence="11">The sequence shown here is derived from an EMBL/GenBank/DDBJ whole genome shotgun (WGS) entry which is preliminary data.</text>
</comment>
<evidence type="ECO:0000256" key="2">
    <source>
        <dbReference type="ARBA" id="ARBA00022475"/>
    </source>
</evidence>
<dbReference type="EMBL" id="JANAVB010008798">
    <property type="protein sequence ID" value="KAJ6841249.1"/>
    <property type="molecule type" value="Genomic_DNA"/>
</dbReference>
<evidence type="ECO:0000259" key="10">
    <source>
        <dbReference type="SMART" id="SM00768"/>
    </source>
</evidence>
<dbReference type="Proteomes" id="UP001140949">
    <property type="component" value="Unassembled WGS sequence"/>
</dbReference>
<evidence type="ECO:0000313" key="12">
    <source>
        <dbReference type="Proteomes" id="UP001140949"/>
    </source>
</evidence>
<dbReference type="GO" id="GO:0098552">
    <property type="term" value="C:side of membrane"/>
    <property type="evidence" value="ECO:0007669"/>
    <property type="project" value="UniProtKB-KW"/>
</dbReference>
<evidence type="ECO:0000256" key="4">
    <source>
        <dbReference type="ARBA" id="ARBA00022729"/>
    </source>
</evidence>
<keyword evidence="4 9" id="KW-0732">Signal</keyword>
<keyword evidence="5" id="KW-0472">Membrane</keyword>
<evidence type="ECO:0000313" key="11">
    <source>
        <dbReference type="EMBL" id="KAJ6841249.1"/>
    </source>
</evidence>
<keyword evidence="7" id="KW-0325">Glycoprotein</keyword>
<keyword evidence="3" id="KW-0336">GPI-anchor</keyword>
<sequence>MEEQQQPWLIVVLVMVTAMAAIREVECQQQGQGQWCIARSGATAQALQSALDYACGRGIADCAPIQSSGLCYLPNTLQAHASYAFNSFFQRSSAAPGACDFGGTATVTITDPSYGSCTFPSSASTAGGSSTPIGGSTTPVGATTTPTTPISNTPVTPLTNAPPPPGVGLNTGGGIGGTGGAIGGVTPAGGSTGLNPGGFGPSVPNTDFSGASDIQLPLLLFTWCYFLPLLV</sequence>
<evidence type="ECO:0000256" key="9">
    <source>
        <dbReference type="SAM" id="SignalP"/>
    </source>
</evidence>
<organism evidence="11 12">
    <name type="scientific">Iris pallida</name>
    <name type="common">Sweet iris</name>
    <dbReference type="NCBI Taxonomy" id="29817"/>
    <lineage>
        <taxon>Eukaryota</taxon>
        <taxon>Viridiplantae</taxon>
        <taxon>Streptophyta</taxon>
        <taxon>Embryophyta</taxon>
        <taxon>Tracheophyta</taxon>
        <taxon>Spermatophyta</taxon>
        <taxon>Magnoliopsida</taxon>
        <taxon>Liliopsida</taxon>
        <taxon>Asparagales</taxon>
        <taxon>Iridaceae</taxon>
        <taxon>Iridoideae</taxon>
        <taxon>Irideae</taxon>
        <taxon>Iris</taxon>
    </lineage>
</organism>
<dbReference type="InterPro" id="IPR012946">
    <property type="entry name" value="X8"/>
</dbReference>
<evidence type="ECO:0000256" key="7">
    <source>
        <dbReference type="ARBA" id="ARBA00023180"/>
    </source>
</evidence>
<dbReference type="PANTHER" id="PTHR31044">
    <property type="entry name" value="BETA-1,3 GLUCANASE"/>
    <property type="match status" value="1"/>
</dbReference>
<keyword evidence="2" id="KW-1003">Cell membrane</keyword>
<keyword evidence="12" id="KW-1185">Reference proteome</keyword>
<feature type="compositionally biased region" description="Low complexity" evidence="8">
    <location>
        <begin position="120"/>
        <end position="159"/>
    </location>
</feature>
<dbReference type="GO" id="GO:0005886">
    <property type="term" value="C:plasma membrane"/>
    <property type="evidence" value="ECO:0007669"/>
    <property type="project" value="UniProtKB-SubCell"/>
</dbReference>
<keyword evidence="3" id="KW-0449">Lipoprotein</keyword>
<evidence type="ECO:0000256" key="6">
    <source>
        <dbReference type="ARBA" id="ARBA00023157"/>
    </source>
</evidence>
<comment type="subcellular location">
    <subcellularLocation>
        <location evidence="1">Cell membrane</location>
        <topology evidence="1">Lipid-anchor</topology>
        <topology evidence="1">GPI-anchor</topology>
    </subcellularLocation>
</comment>
<evidence type="ECO:0000256" key="5">
    <source>
        <dbReference type="ARBA" id="ARBA00023136"/>
    </source>
</evidence>
<feature type="domain" description="X8" evidence="10">
    <location>
        <begin position="34"/>
        <end position="119"/>
    </location>
</feature>
<feature type="chain" id="PRO_5043500729" evidence="9">
    <location>
        <begin position="28"/>
        <end position="231"/>
    </location>
</feature>
<feature type="region of interest" description="Disordered" evidence="8">
    <location>
        <begin position="120"/>
        <end position="198"/>
    </location>
</feature>
<dbReference type="InterPro" id="IPR044788">
    <property type="entry name" value="X8_dom_prot"/>
</dbReference>